<dbReference type="PANTHER" id="PTHR10887">
    <property type="entry name" value="DNA2/NAM7 HELICASE FAMILY"/>
    <property type="match status" value="1"/>
</dbReference>
<reference evidence="4" key="1">
    <citation type="submission" date="2021-08" db="EMBL/GenBank/DDBJ databases">
        <title>Complete genome sequence of Moraxella sp strain PS-22.</title>
        <authorList>
            <person name="Das S.K."/>
        </authorList>
    </citation>
    <scope>NUCLEOTIDE SEQUENCE</scope>
    <source>
        <strain evidence="4">PS-22</strain>
    </source>
</reference>
<feature type="non-terminal residue" evidence="4">
    <location>
        <position position="1268"/>
    </location>
</feature>
<feature type="domain" description="DNA2/NAM7 helicase-like C-terminal" evidence="3">
    <location>
        <begin position="1010"/>
        <end position="1225"/>
    </location>
</feature>
<dbReference type="PANTHER" id="PTHR10887:SF495">
    <property type="entry name" value="HELICASE SENATAXIN ISOFORM X1-RELATED"/>
    <property type="match status" value="1"/>
</dbReference>
<evidence type="ECO:0000256" key="1">
    <source>
        <dbReference type="SAM" id="Coils"/>
    </source>
</evidence>
<feature type="domain" description="DNA2/NAM7 helicase helicase" evidence="2">
    <location>
        <begin position="410"/>
        <end position="594"/>
    </location>
</feature>
<gene>
    <name evidence="4" type="ORF">H9W84_11075</name>
</gene>
<dbReference type="AlphaFoldDB" id="A0A9X1UT68"/>
<dbReference type="InterPro" id="IPR047187">
    <property type="entry name" value="SF1_C_Upf1"/>
</dbReference>
<sequence>MAATLFWKLSDKEFIQDNLDKDLKRIIKSNTYNISNLFDGSPTVESFLNLFFPKIETTCFVANLSLQDKSDREIKLAIRIPNHGYFSDYMDEQSSFAVIGHWQTGTRSPWFFPEKIIVTHNYNEPTTYEHELICEFEELARNEYPNKTKVNVLTEQLASSLPMYAVEASTRLADWQSFLNFKRNLIREKTVGLRYISFSYNPNNFQLDLIVVTENKDYLDRAIRAFARQNLQLFDTNISTNDWQFILPTDDRNQKRTPKADLELGQLPRNKNKFLQIIAKDNENYSRIKKLAEEFEVPFKNPVFAKLSVDINEEWKNKLDKIDLTATDIDTQFDNKEILDNFTDKIPAFGFLSFSMVGDWALINRQERTIKNLRQNENCYSPYLSSYLFDITQAKTPASLEEVESWHNPNLNEAQKSAVRKMLSAPDLCLIQGPPGTGKTTVIAEAILQFAQRQKTILLASQAHDAIDNALSRIVNHPELRAIRLAKESKGRSKITENGQQFSGDQALARYYDALGQYIQTAYLEPLKNQEEQKNALQTWIEEAKFLALDMQKIATDRQSIAQQGQLLKQELAKAKNTYEELSKIYDAQQESNQKLEQLCGFLKRTSPAPINIELPIELNEIAQALFNIQKAKIKLPFTSEDFKNNSASQMLIFNALFDEWHKLETSIPTIKKDIERLNNAGEGGLVNVETKVKIQSLTDEIQVLTDRMEVEESNELINEWRAKRRELNLLKSASDGLTAECYQMFEDADRLSVITNSSQIAQGLQKRVEFFEKIQQNISTKIEQIIINWQNTISINQISLPSRDNIDSLEQELSSLRDDYKALREKERVKQQALQDHLAKQNFTQDFDKSLQAAEEQVERLAFQNEHTKLANKQWLPLFKKWIELLNQSGQDKQDWEQLKEVYTENCNLVAISCNEDERTLTNAGLNGFDVVIIDEVSKATPLELLLPLMRGRKAILVGDHRQLPPLFQESQDSSLTLEDIVEEETEEGRSDTLLTEANFRRYEKMVTASLFKELFEKAPDILRERLTVQFRMHPDIMRMINYFYEGQLQCGNPDADRTHHVILKNRLNTLVDENQHLLWIDTSYDEKGATCIDMEGSTNPAEARMIAQTLVNLNEQMKNKGFNARNKHKVGVVSFYQSQCRTIRDEIKKLTKEGIKFEAIDVEINTVIRYQGKEKSIILISLVRNDGGSKDKRRSSNANVARFEFINVAMSRAQNLLMVFGARNMLEMRDIKLPRMDSAGQDKKKVYKDMFNKLDIDARICTAREF</sequence>
<feature type="domain" description="DNA2/NAM7 helicase helicase" evidence="2">
    <location>
        <begin position="816"/>
        <end position="968"/>
    </location>
</feature>
<dbReference type="EMBL" id="JACSYB010000002">
    <property type="protein sequence ID" value="MCG8148656.1"/>
    <property type="molecule type" value="Genomic_DNA"/>
</dbReference>
<dbReference type="RefSeq" id="WP_239743859.1">
    <property type="nucleotide sequence ID" value="NZ_JACSYB010000002.1"/>
</dbReference>
<dbReference type="Proteomes" id="UP001139238">
    <property type="component" value="Unassembled WGS sequence"/>
</dbReference>
<protein>
    <submittedName>
        <fullName evidence="4">AAA family ATPase</fullName>
    </submittedName>
</protein>
<dbReference type="Gene3D" id="3.40.50.300">
    <property type="entry name" value="P-loop containing nucleotide triphosphate hydrolases"/>
    <property type="match status" value="3"/>
</dbReference>
<accession>A0A9X1UT68</accession>
<organism evidence="4 5">
    <name type="scientific">Moraxella tetraodonis</name>
    <dbReference type="NCBI Taxonomy" id="2767221"/>
    <lineage>
        <taxon>Bacteria</taxon>
        <taxon>Pseudomonadati</taxon>
        <taxon>Pseudomonadota</taxon>
        <taxon>Gammaproteobacteria</taxon>
        <taxon>Moraxellales</taxon>
        <taxon>Moraxellaceae</taxon>
        <taxon>Moraxella</taxon>
    </lineage>
</organism>
<comment type="caution">
    <text evidence="4">The sequence shown here is derived from an EMBL/GenBank/DDBJ whole genome shotgun (WGS) entry which is preliminary data.</text>
</comment>
<dbReference type="InterPro" id="IPR045055">
    <property type="entry name" value="DNA2/NAM7-like"/>
</dbReference>
<feature type="coiled-coil region" evidence="1">
    <location>
        <begin position="565"/>
        <end position="599"/>
    </location>
</feature>
<feature type="coiled-coil region" evidence="1">
    <location>
        <begin position="688"/>
        <end position="731"/>
    </location>
</feature>
<evidence type="ECO:0000313" key="4">
    <source>
        <dbReference type="EMBL" id="MCG8148656.1"/>
    </source>
</evidence>
<name>A0A9X1UT68_9GAMM</name>
<keyword evidence="5" id="KW-1185">Reference proteome</keyword>
<evidence type="ECO:0000259" key="3">
    <source>
        <dbReference type="Pfam" id="PF13087"/>
    </source>
</evidence>
<dbReference type="CDD" id="cd18808">
    <property type="entry name" value="SF1_C_Upf1"/>
    <property type="match status" value="1"/>
</dbReference>
<evidence type="ECO:0000313" key="5">
    <source>
        <dbReference type="Proteomes" id="UP001139238"/>
    </source>
</evidence>
<evidence type="ECO:0000259" key="2">
    <source>
        <dbReference type="Pfam" id="PF13086"/>
    </source>
</evidence>
<keyword evidence="1" id="KW-0175">Coiled coil</keyword>
<dbReference type="Pfam" id="PF13087">
    <property type="entry name" value="AAA_12"/>
    <property type="match status" value="1"/>
</dbReference>
<dbReference type="CDD" id="cd17934">
    <property type="entry name" value="DEXXQc_Upf1-like"/>
    <property type="match status" value="1"/>
</dbReference>
<dbReference type="SUPFAM" id="SSF52540">
    <property type="entry name" value="P-loop containing nucleoside triphosphate hydrolases"/>
    <property type="match status" value="1"/>
</dbReference>
<proteinExistence type="predicted"/>
<dbReference type="Pfam" id="PF13086">
    <property type="entry name" value="AAA_11"/>
    <property type="match status" value="2"/>
</dbReference>
<dbReference type="InterPro" id="IPR041679">
    <property type="entry name" value="DNA2/NAM7-like_C"/>
</dbReference>
<dbReference type="GO" id="GO:0004386">
    <property type="term" value="F:helicase activity"/>
    <property type="evidence" value="ECO:0007669"/>
    <property type="project" value="InterPro"/>
</dbReference>
<dbReference type="InterPro" id="IPR027417">
    <property type="entry name" value="P-loop_NTPase"/>
</dbReference>
<dbReference type="InterPro" id="IPR041677">
    <property type="entry name" value="DNA2/NAM7_AAA_11"/>
</dbReference>